<feature type="domain" description="Serine aminopeptidase S33" evidence="1">
    <location>
        <begin position="42"/>
        <end position="146"/>
    </location>
</feature>
<reference evidence="2 3" key="1">
    <citation type="submission" date="2016-06" db="EMBL/GenBank/DDBJ databases">
        <authorList>
            <person name="Kjaerup R.B."/>
            <person name="Dalgaard T.S."/>
            <person name="Juul-Madsen H.R."/>
        </authorList>
    </citation>
    <scope>NUCLEOTIDE SEQUENCE [LARGE SCALE GENOMIC DNA]</scope>
    <source>
        <strain evidence="2 3">DSM 16361</strain>
    </source>
</reference>
<dbReference type="OrthoDB" id="5379975at2"/>
<proteinExistence type="predicted"/>
<evidence type="ECO:0000313" key="3">
    <source>
        <dbReference type="Proteomes" id="UP000214566"/>
    </source>
</evidence>
<name>A0A238D0L0_THIDL</name>
<evidence type="ECO:0000313" key="2">
    <source>
        <dbReference type="EMBL" id="SBP86791.1"/>
    </source>
</evidence>
<organism evidence="2 3">
    <name type="scientific">Thiomonas delicata</name>
    <name type="common">Thiomonas cuprina</name>
    <dbReference type="NCBI Taxonomy" id="364030"/>
    <lineage>
        <taxon>Bacteria</taxon>
        <taxon>Pseudomonadati</taxon>
        <taxon>Pseudomonadota</taxon>
        <taxon>Betaproteobacteria</taxon>
        <taxon>Burkholderiales</taxon>
        <taxon>Thiomonas</taxon>
    </lineage>
</organism>
<gene>
    <name evidence="2" type="ORF">THIARS_50039</name>
</gene>
<keyword evidence="2" id="KW-0378">Hydrolase</keyword>
<dbReference type="GO" id="GO:0016787">
    <property type="term" value="F:hydrolase activity"/>
    <property type="evidence" value="ECO:0007669"/>
    <property type="project" value="UniProtKB-KW"/>
</dbReference>
<dbReference type="Gene3D" id="3.40.50.1820">
    <property type="entry name" value="alpha/beta hydrolase"/>
    <property type="match status" value="1"/>
</dbReference>
<dbReference type="RefSeq" id="WP_094159245.1">
    <property type="nucleotide sequence ID" value="NZ_LT592170.1"/>
</dbReference>
<evidence type="ECO:0000259" key="1">
    <source>
        <dbReference type="Pfam" id="PF12146"/>
    </source>
</evidence>
<dbReference type="InterPro" id="IPR029058">
    <property type="entry name" value="AB_hydrolase_fold"/>
</dbReference>
<dbReference type="AlphaFoldDB" id="A0A238D0L0"/>
<accession>A0A238D0L0</accession>
<dbReference type="Pfam" id="PF12146">
    <property type="entry name" value="Hydrolase_4"/>
    <property type="match status" value="1"/>
</dbReference>
<dbReference type="SUPFAM" id="SSF53474">
    <property type="entry name" value="alpha/beta-Hydrolases"/>
    <property type="match status" value="1"/>
</dbReference>
<sequence length="311" mass="33279">MREISLAFGPGQALVGTLTLPAADQAAPAAPLGLVMFNSGVVHRIGPHRINVKLARKLALRGIPSIRFDLHGMGDSLRADGVLPYERQAVADLGLAMDALQDCAGVARFALLGFCSGAVPSYLAAQADPRVGAVILYDAFAFPTPRSRARFLWLRLSGHGFDPQALRRDVRRLGRGLARLPHRLFERLRRRGNETFKQAGPSEQKQPMMVRGLGELTRRGVKVVVLHAGDDFGVANYAEQFRDAMGDALPREGLHYGFLASIDHVATSTPAQKVFLDAICAALLGDHLDCMPADASPAPASPAAHSAAEVG</sequence>
<protein>
    <submittedName>
        <fullName evidence="2">Putative alpha/beta-Hydrolase</fullName>
    </submittedName>
</protein>
<keyword evidence="3" id="KW-1185">Reference proteome</keyword>
<dbReference type="EMBL" id="FLMQ01000045">
    <property type="protein sequence ID" value="SBP86791.1"/>
    <property type="molecule type" value="Genomic_DNA"/>
</dbReference>
<dbReference type="Proteomes" id="UP000214566">
    <property type="component" value="Unassembled WGS sequence"/>
</dbReference>
<dbReference type="InterPro" id="IPR022742">
    <property type="entry name" value="Hydrolase_4"/>
</dbReference>